<dbReference type="PANTHER" id="PTHR30157:SF0">
    <property type="entry name" value="NADPH-DEPENDENT FERRIC-CHELATE REDUCTASE"/>
    <property type="match status" value="1"/>
</dbReference>
<dbReference type="CDD" id="cd06193">
    <property type="entry name" value="siderophore_interacting"/>
    <property type="match status" value="1"/>
</dbReference>
<dbReference type="SUPFAM" id="SSF63380">
    <property type="entry name" value="Riboflavin synthase domain-like"/>
    <property type="match status" value="1"/>
</dbReference>
<dbReference type="Proteomes" id="UP001431429">
    <property type="component" value="Unassembled WGS sequence"/>
</dbReference>
<evidence type="ECO:0000313" key="2">
    <source>
        <dbReference type="EMBL" id="MCM2393839.1"/>
    </source>
</evidence>
<dbReference type="Pfam" id="PF08021">
    <property type="entry name" value="FAD_binding_9"/>
    <property type="match status" value="1"/>
</dbReference>
<evidence type="ECO:0000259" key="1">
    <source>
        <dbReference type="PROSITE" id="PS51384"/>
    </source>
</evidence>
<protein>
    <submittedName>
        <fullName evidence="2">Siderophore-interacting protein</fullName>
    </submittedName>
</protein>
<dbReference type="InterPro" id="IPR039261">
    <property type="entry name" value="FNR_nucleotide-bd"/>
</dbReference>
<dbReference type="PROSITE" id="PS51384">
    <property type="entry name" value="FAD_FR"/>
    <property type="match status" value="1"/>
</dbReference>
<dbReference type="InterPro" id="IPR017927">
    <property type="entry name" value="FAD-bd_FR_type"/>
</dbReference>
<reference evidence="2" key="1">
    <citation type="submission" date="2022-06" db="EMBL/GenBank/DDBJ databases">
        <title>Genome public.</title>
        <authorList>
            <person name="Sun Q."/>
        </authorList>
    </citation>
    <scope>NUCLEOTIDE SEQUENCE</scope>
    <source>
        <strain evidence="2">CWNU-1</strain>
    </source>
</reference>
<dbReference type="Pfam" id="PF04954">
    <property type="entry name" value="SIP"/>
    <property type="match status" value="1"/>
</dbReference>
<dbReference type="InterPro" id="IPR039374">
    <property type="entry name" value="SIP_fam"/>
</dbReference>
<dbReference type="InterPro" id="IPR007037">
    <property type="entry name" value="SIP_rossman_dom"/>
</dbReference>
<evidence type="ECO:0000313" key="3">
    <source>
        <dbReference type="Proteomes" id="UP001431429"/>
    </source>
</evidence>
<feature type="domain" description="FAD-binding FR-type" evidence="1">
    <location>
        <begin position="5"/>
        <end position="129"/>
    </location>
</feature>
<gene>
    <name evidence="2" type="ORF">NBG84_37175</name>
</gene>
<accession>A0ABT0UZE7</accession>
<keyword evidence="3" id="KW-1185">Reference proteome</keyword>
<name>A0ABT0UZE7_9ACTN</name>
<organism evidence="2 3">
    <name type="scientific">Streptomyces albipurpureus</name>
    <dbReference type="NCBI Taxonomy" id="2897419"/>
    <lineage>
        <taxon>Bacteria</taxon>
        <taxon>Bacillati</taxon>
        <taxon>Actinomycetota</taxon>
        <taxon>Actinomycetes</taxon>
        <taxon>Kitasatosporales</taxon>
        <taxon>Streptomycetaceae</taxon>
        <taxon>Streptomyces</taxon>
    </lineage>
</organism>
<dbReference type="InterPro" id="IPR017938">
    <property type="entry name" value="Riboflavin_synthase-like_b-brl"/>
</dbReference>
<dbReference type="RefSeq" id="WP_250924134.1">
    <property type="nucleotide sequence ID" value="NZ_JAMQAW010000091.1"/>
</dbReference>
<comment type="caution">
    <text evidence="2">The sequence shown here is derived from an EMBL/GenBank/DDBJ whole genome shotgun (WGS) entry which is preliminary data.</text>
</comment>
<dbReference type="InterPro" id="IPR013113">
    <property type="entry name" value="SIP_FAD-bd"/>
</dbReference>
<sequence length="295" mass="33044">MTDTPAYVLAEVTQLAPLSPGMTRVTLRADELRSYPSTRVGDEYVRVHFPDQGAEPVIPEIGQDGNWHYPEDRFPHIAPYTIRRFDPAAGEVDIDFVLHGHGRAASWAAGARPGNRIVFGTPRRLYEPPAGAARQIFVTDATGLPALGRLLEQLDPTTEATAVIEVADASHIIELASSAQQLDVRWIPGRGNGIGPSAITEALRELTIAPDTYVWVAGEATELRTARRYLRHERRLPTEWYSVIGYWKYRQEEWLKRYEALDAAAMDRLTSARESTPDQELARDLYESQLERLGL</sequence>
<dbReference type="PANTHER" id="PTHR30157">
    <property type="entry name" value="FERRIC REDUCTASE, NADPH-DEPENDENT"/>
    <property type="match status" value="1"/>
</dbReference>
<dbReference type="Gene3D" id="3.40.50.80">
    <property type="entry name" value="Nucleotide-binding domain of ferredoxin-NADP reductase (FNR) module"/>
    <property type="match status" value="1"/>
</dbReference>
<proteinExistence type="predicted"/>
<dbReference type="Gene3D" id="2.40.30.10">
    <property type="entry name" value="Translation factors"/>
    <property type="match status" value="1"/>
</dbReference>
<dbReference type="EMBL" id="JAMQAW010000091">
    <property type="protein sequence ID" value="MCM2393839.1"/>
    <property type="molecule type" value="Genomic_DNA"/>
</dbReference>